<accession>A0A383BWJ1</accession>
<feature type="non-terminal residue" evidence="3">
    <location>
        <position position="1"/>
    </location>
</feature>
<dbReference type="InterPro" id="IPR043141">
    <property type="entry name" value="Ribosomal_uL10-like_sf"/>
</dbReference>
<feature type="region of interest" description="Disordered" evidence="2">
    <location>
        <begin position="115"/>
        <end position="163"/>
    </location>
</feature>
<comment type="similarity">
    <text evidence="1">Belongs to the universal ribosomal protein uL10 family.</text>
</comment>
<dbReference type="AlphaFoldDB" id="A0A383BWJ1"/>
<dbReference type="SUPFAM" id="SSF160369">
    <property type="entry name" value="Ribosomal protein L10-like"/>
    <property type="match status" value="1"/>
</dbReference>
<evidence type="ECO:0000313" key="3">
    <source>
        <dbReference type="EMBL" id="SVE23768.1"/>
    </source>
</evidence>
<feature type="compositionally biased region" description="Acidic residues" evidence="2">
    <location>
        <begin position="146"/>
        <end position="157"/>
    </location>
</feature>
<protein>
    <recommendedName>
        <fullName evidence="4">50S ribosomal protein L10</fullName>
    </recommendedName>
</protein>
<reference evidence="3" key="1">
    <citation type="submission" date="2018-05" db="EMBL/GenBank/DDBJ databases">
        <authorList>
            <person name="Lanie J.A."/>
            <person name="Ng W.-L."/>
            <person name="Kazmierczak K.M."/>
            <person name="Andrzejewski T.M."/>
            <person name="Davidsen T.M."/>
            <person name="Wayne K.J."/>
            <person name="Tettelin H."/>
            <person name="Glass J.I."/>
            <person name="Rusch D."/>
            <person name="Podicherti R."/>
            <person name="Tsui H.-C.T."/>
            <person name="Winkler M.E."/>
        </authorList>
    </citation>
    <scope>NUCLEOTIDE SEQUENCE</scope>
</reference>
<dbReference type="Gene3D" id="6.10.250.290">
    <property type="match status" value="1"/>
</dbReference>
<feature type="compositionally biased region" description="Acidic residues" evidence="2">
    <location>
        <begin position="115"/>
        <end position="139"/>
    </location>
</feature>
<gene>
    <name evidence="3" type="ORF">METZ01_LOCUS476622</name>
</gene>
<dbReference type="PANTHER" id="PTHR11560">
    <property type="entry name" value="39S RIBOSOMAL PROTEIN L10, MITOCHONDRIAL"/>
    <property type="match status" value="1"/>
</dbReference>
<sequence length="163" mass="17100">DVTSAAKGVNGFITTTRLPLVIYGALMDERILSAEQVRSLAAITSREDLISRLIGQIQSPISKLVNVLNRPIAALAIALNSIAEQKQTGSTPVSEISIGGGSEVVATEAIVEVADPSEADIDVETAEENTSDDVSDGAETDVQADSSEDEISEDSQEEPSTQE</sequence>
<dbReference type="EMBL" id="UINC01203486">
    <property type="protein sequence ID" value="SVE23768.1"/>
    <property type="molecule type" value="Genomic_DNA"/>
</dbReference>
<dbReference type="InterPro" id="IPR047865">
    <property type="entry name" value="Ribosomal_uL10_bac_type"/>
</dbReference>
<proteinExistence type="inferred from homology"/>
<organism evidence="3">
    <name type="scientific">marine metagenome</name>
    <dbReference type="NCBI Taxonomy" id="408172"/>
    <lineage>
        <taxon>unclassified sequences</taxon>
        <taxon>metagenomes</taxon>
        <taxon>ecological metagenomes</taxon>
    </lineage>
</organism>
<evidence type="ECO:0008006" key="4">
    <source>
        <dbReference type="Google" id="ProtNLM"/>
    </source>
</evidence>
<evidence type="ECO:0000256" key="2">
    <source>
        <dbReference type="SAM" id="MobiDB-lite"/>
    </source>
</evidence>
<evidence type="ECO:0000256" key="1">
    <source>
        <dbReference type="ARBA" id="ARBA00008889"/>
    </source>
</evidence>
<name>A0A383BWJ1_9ZZZZ</name>